<reference evidence="1 2" key="1">
    <citation type="journal article" date="2018" name="PLoS Genet.">
        <title>Population sequencing reveals clonal diversity and ancestral inbreeding in the grapevine cultivar Chardonnay.</title>
        <authorList>
            <person name="Roach M.J."/>
            <person name="Johnson D.L."/>
            <person name="Bohlmann J."/>
            <person name="van Vuuren H.J."/>
            <person name="Jones S.J."/>
            <person name="Pretorius I.S."/>
            <person name="Schmidt S.A."/>
            <person name="Borneman A.R."/>
        </authorList>
    </citation>
    <scope>NUCLEOTIDE SEQUENCE [LARGE SCALE GENOMIC DNA]</scope>
    <source>
        <strain evidence="2">cv. Chardonnay</strain>
        <tissue evidence="1">Leaf</tissue>
    </source>
</reference>
<dbReference type="EMBL" id="QGNW01000187">
    <property type="protein sequence ID" value="RVW87095.1"/>
    <property type="molecule type" value="Genomic_DNA"/>
</dbReference>
<comment type="caution">
    <text evidence="1">The sequence shown here is derived from an EMBL/GenBank/DDBJ whole genome shotgun (WGS) entry which is preliminary data.</text>
</comment>
<evidence type="ECO:0000313" key="2">
    <source>
        <dbReference type="Proteomes" id="UP000288805"/>
    </source>
</evidence>
<organism evidence="1 2">
    <name type="scientific">Vitis vinifera</name>
    <name type="common">Grape</name>
    <dbReference type="NCBI Taxonomy" id="29760"/>
    <lineage>
        <taxon>Eukaryota</taxon>
        <taxon>Viridiplantae</taxon>
        <taxon>Streptophyta</taxon>
        <taxon>Embryophyta</taxon>
        <taxon>Tracheophyta</taxon>
        <taxon>Spermatophyta</taxon>
        <taxon>Magnoliopsida</taxon>
        <taxon>eudicotyledons</taxon>
        <taxon>Gunneridae</taxon>
        <taxon>Pentapetalae</taxon>
        <taxon>rosids</taxon>
        <taxon>Vitales</taxon>
        <taxon>Vitaceae</taxon>
        <taxon>Viteae</taxon>
        <taxon>Vitis</taxon>
    </lineage>
</organism>
<gene>
    <name evidence="1" type="ORF">CK203_048337</name>
</gene>
<dbReference type="AlphaFoldDB" id="A0A438HRM3"/>
<name>A0A438HRM3_VITVI</name>
<protein>
    <submittedName>
        <fullName evidence="1">Uncharacterized protein</fullName>
    </submittedName>
</protein>
<evidence type="ECO:0000313" key="1">
    <source>
        <dbReference type="EMBL" id="RVW87095.1"/>
    </source>
</evidence>
<proteinExistence type="predicted"/>
<accession>A0A438HRM3</accession>
<sequence>MHMWSIYKMLLMCVGERAQPREVRVQDEEYYGGGFDEEDDRDSIVGNRRYGGRFKEVRNQEDNNLGSIKMKIPLFQGKNDLKAYLE</sequence>
<dbReference type="Proteomes" id="UP000288805">
    <property type="component" value="Unassembled WGS sequence"/>
</dbReference>